<keyword evidence="7" id="KW-0501">Molybdenum cofactor biosynthesis</keyword>
<evidence type="ECO:0000256" key="1">
    <source>
        <dbReference type="ARBA" id="ARBA00022490"/>
    </source>
</evidence>
<keyword evidence="1" id="KW-0963">Cytoplasm</keyword>
<evidence type="ECO:0000256" key="5">
    <source>
        <dbReference type="ARBA" id="ARBA00022842"/>
    </source>
</evidence>
<evidence type="ECO:0000256" key="6">
    <source>
        <dbReference type="ARBA" id="ARBA00023134"/>
    </source>
</evidence>
<dbReference type="Pfam" id="PF12804">
    <property type="entry name" value="NTP_transf_3"/>
    <property type="match status" value="1"/>
</dbReference>
<dbReference type="EMBL" id="CP060713">
    <property type="protein sequence ID" value="QNN54542.1"/>
    <property type="molecule type" value="Genomic_DNA"/>
</dbReference>
<dbReference type="GO" id="GO:0016779">
    <property type="term" value="F:nucleotidyltransferase activity"/>
    <property type="evidence" value="ECO:0007669"/>
    <property type="project" value="UniProtKB-KW"/>
</dbReference>
<accession>A0A7G9RG17</accession>
<name>A0A7G9RG17_9ACTN</name>
<sequence>MPTPTTGPNGPRLAAVVLAGGTGERLGGVDKAALVLDGSTLLERALAAVRDADEVLVVGPAAAPRPPTSRPVTWTHEQPPGGGPAAGLLAGVDALAGRPDLVVVLAVDMPRVSHRTVRRLVAGVDAADGAVLVDADGRRQTLAAVYRWQSLQDARPADPAAEHGLPVRRLVARLRLHEVPVVGDEAHDVDTWDDLGPGSRANPSAPPFNDLM</sequence>
<dbReference type="RefSeq" id="WP_187580382.1">
    <property type="nucleotide sequence ID" value="NZ_CP060713.1"/>
</dbReference>
<evidence type="ECO:0000256" key="7">
    <source>
        <dbReference type="ARBA" id="ARBA00023150"/>
    </source>
</evidence>
<evidence type="ECO:0000313" key="10">
    <source>
        <dbReference type="EMBL" id="QNN54542.1"/>
    </source>
</evidence>
<dbReference type="Gene3D" id="3.90.550.10">
    <property type="entry name" value="Spore Coat Polysaccharide Biosynthesis Protein SpsA, Chain A"/>
    <property type="match status" value="1"/>
</dbReference>
<dbReference type="CDD" id="cd02503">
    <property type="entry name" value="MobA"/>
    <property type="match status" value="1"/>
</dbReference>
<evidence type="ECO:0000256" key="8">
    <source>
        <dbReference type="SAM" id="MobiDB-lite"/>
    </source>
</evidence>
<dbReference type="SUPFAM" id="SSF53448">
    <property type="entry name" value="Nucleotide-diphospho-sugar transferases"/>
    <property type="match status" value="1"/>
</dbReference>
<protein>
    <submittedName>
        <fullName evidence="10">Molybdenum cofactor guanylyltransferase</fullName>
    </submittedName>
</protein>
<dbReference type="Proteomes" id="UP000515947">
    <property type="component" value="Chromosome"/>
</dbReference>
<keyword evidence="11" id="KW-1185">Reference proteome</keyword>
<keyword evidence="2 10" id="KW-0808">Transferase</keyword>
<evidence type="ECO:0000256" key="3">
    <source>
        <dbReference type="ARBA" id="ARBA00022723"/>
    </source>
</evidence>
<keyword evidence="4" id="KW-0547">Nucleotide-binding</keyword>
<feature type="domain" description="MobA-like NTP transferase" evidence="9">
    <location>
        <begin position="15"/>
        <end position="173"/>
    </location>
</feature>
<proteinExistence type="predicted"/>
<gene>
    <name evidence="10" type="ORF">H9L09_09655</name>
</gene>
<feature type="region of interest" description="Disordered" evidence="8">
    <location>
        <begin position="188"/>
        <end position="212"/>
    </location>
</feature>
<keyword evidence="5" id="KW-0460">Magnesium</keyword>
<dbReference type="InterPro" id="IPR025877">
    <property type="entry name" value="MobA-like_NTP_Trfase"/>
</dbReference>
<dbReference type="KEGG" id="nmes:H9L09_09655"/>
<dbReference type="InterPro" id="IPR029044">
    <property type="entry name" value="Nucleotide-diphossugar_trans"/>
</dbReference>
<dbReference type="PANTHER" id="PTHR19136">
    <property type="entry name" value="MOLYBDENUM COFACTOR GUANYLYLTRANSFERASE"/>
    <property type="match status" value="1"/>
</dbReference>
<dbReference type="GO" id="GO:0005525">
    <property type="term" value="F:GTP binding"/>
    <property type="evidence" value="ECO:0007669"/>
    <property type="project" value="UniProtKB-KW"/>
</dbReference>
<evidence type="ECO:0000256" key="4">
    <source>
        <dbReference type="ARBA" id="ARBA00022741"/>
    </source>
</evidence>
<dbReference type="AlphaFoldDB" id="A0A7G9RG17"/>
<feature type="region of interest" description="Disordered" evidence="8">
    <location>
        <begin position="61"/>
        <end position="80"/>
    </location>
</feature>
<evidence type="ECO:0000256" key="2">
    <source>
        <dbReference type="ARBA" id="ARBA00022679"/>
    </source>
</evidence>
<evidence type="ECO:0000259" key="9">
    <source>
        <dbReference type="Pfam" id="PF12804"/>
    </source>
</evidence>
<keyword evidence="10" id="KW-0548">Nucleotidyltransferase</keyword>
<dbReference type="GO" id="GO:0046872">
    <property type="term" value="F:metal ion binding"/>
    <property type="evidence" value="ECO:0007669"/>
    <property type="project" value="UniProtKB-KW"/>
</dbReference>
<evidence type="ECO:0000313" key="11">
    <source>
        <dbReference type="Proteomes" id="UP000515947"/>
    </source>
</evidence>
<keyword evidence="3" id="KW-0479">Metal-binding</keyword>
<dbReference type="PANTHER" id="PTHR19136:SF81">
    <property type="entry name" value="MOLYBDENUM COFACTOR GUANYLYLTRANSFERASE"/>
    <property type="match status" value="1"/>
</dbReference>
<organism evidence="10 11">
    <name type="scientific">Nocardioides mesophilus</name>
    <dbReference type="NCBI Taxonomy" id="433659"/>
    <lineage>
        <taxon>Bacteria</taxon>
        <taxon>Bacillati</taxon>
        <taxon>Actinomycetota</taxon>
        <taxon>Actinomycetes</taxon>
        <taxon>Propionibacteriales</taxon>
        <taxon>Nocardioidaceae</taxon>
        <taxon>Nocardioides</taxon>
    </lineage>
</organism>
<keyword evidence="6" id="KW-0342">GTP-binding</keyword>
<reference evidence="10 11" key="1">
    <citation type="submission" date="2020-08" db="EMBL/GenBank/DDBJ databases">
        <title>Genome sequence of Nocardioides mesophilus KACC 16243T.</title>
        <authorList>
            <person name="Hyun D.-W."/>
            <person name="Bae J.-W."/>
        </authorList>
    </citation>
    <scope>NUCLEOTIDE SEQUENCE [LARGE SCALE GENOMIC DNA]</scope>
    <source>
        <strain evidence="10 11">KACC 16243</strain>
    </source>
</reference>
<dbReference type="InterPro" id="IPR013482">
    <property type="entry name" value="Molybde_CF_guanTrfase"/>
</dbReference>
<dbReference type="GO" id="GO:0006777">
    <property type="term" value="P:Mo-molybdopterin cofactor biosynthetic process"/>
    <property type="evidence" value="ECO:0007669"/>
    <property type="project" value="UniProtKB-KW"/>
</dbReference>